<evidence type="ECO:0000256" key="1">
    <source>
        <dbReference type="SAM" id="MobiDB-lite"/>
    </source>
</evidence>
<feature type="compositionally biased region" description="Low complexity" evidence="1">
    <location>
        <begin position="36"/>
        <end position="53"/>
    </location>
</feature>
<dbReference type="EMBL" id="JBHTOJ010000039">
    <property type="protein sequence ID" value="MFD1421386.1"/>
    <property type="molecule type" value="Genomic_DNA"/>
</dbReference>
<evidence type="ECO:0000313" key="3">
    <source>
        <dbReference type="EMBL" id="MFD1421386.1"/>
    </source>
</evidence>
<evidence type="ECO:0000313" key="4">
    <source>
        <dbReference type="Proteomes" id="UP001597188"/>
    </source>
</evidence>
<keyword evidence="2" id="KW-0732">Signal</keyword>
<reference evidence="4" key="1">
    <citation type="journal article" date="2019" name="Int. J. Syst. Evol. Microbiol.">
        <title>The Global Catalogue of Microorganisms (GCM) 10K type strain sequencing project: providing services to taxonomists for standard genome sequencing and annotation.</title>
        <authorList>
            <consortium name="The Broad Institute Genomics Platform"/>
            <consortium name="The Broad Institute Genome Sequencing Center for Infectious Disease"/>
            <person name="Wu L."/>
            <person name="Ma J."/>
        </authorList>
    </citation>
    <scope>NUCLEOTIDE SEQUENCE [LARGE SCALE GENOMIC DNA]</scope>
    <source>
        <strain evidence="4">CCM 8931</strain>
    </source>
</reference>
<feature type="signal peptide" evidence="2">
    <location>
        <begin position="1"/>
        <end position="22"/>
    </location>
</feature>
<dbReference type="PROSITE" id="PS51257">
    <property type="entry name" value="PROKAR_LIPOPROTEIN"/>
    <property type="match status" value="1"/>
</dbReference>
<organism evidence="3 4">
    <name type="scientific">Lactiplantibacillus songbeiensis</name>
    <dbReference type="NCBI Taxonomy" id="2559920"/>
    <lineage>
        <taxon>Bacteria</taxon>
        <taxon>Bacillati</taxon>
        <taxon>Bacillota</taxon>
        <taxon>Bacilli</taxon>
        <taxon>Lactobacillales</taxon>
        <taxon>Lactobacillaceae</taxon>
        <taxon>Lactiplantibacillus</taxon>
    </lineage>
</organism>
<sequence>MKIKTIITASMLAGLLLSGCQAKDPVKKQATSASNTSSKVAKQSVASSKQVSSTKKETPPASEMTTVLSKLSAKLPEDDSTQNNGEVTYSQFYYQNDNWHWKMSSKQRGTIIGGKVQSLTKTDASYKLAMVTDSGEQYQLTLDYDLDENAEYYTVTAKANGQSVKGTYILGDNSAAWTAGVPTTLRGTWSTDFYQADTGNKKYPYVRTRFHFSDQSLVGNTNTYTKNYTFGMEGAGWGANQDPEYKQLNATTYLLKTHGVNGNLFEVYLAKLNGRSLSLGLTNAPATFTKVSSSPTKSLGYDDNPAKNLTENQVEDWISRHITDFNHTTHDVKKAGYMFSKDKKGILNIDVRDVDYKYTVPSIGFFRITKDGVLEAEDMADGGQSWYPVSDDPNR</sequence>
<evidence type="ECO:0008006" key="5">
    <source>
        <dbReference type="Google" id="ProtNLM"/>
    </source>
</evidence>
<protein>
    <recommendedName>
        <fullName evidence="5">Lipoprotein</fullName>
    </recommendedName>
</protein>
<dbReference type="Proteomes" id="UP001597188">
    <property type="component" value="Unassembled WGS sequence"/>
</dbReference>
<feature type="chain" id="PRO_5046833344" description="Lipoprotein" evidence="2">
    <location>
        <begin position="23"/>
        <end position="395"/>
    </location>
</feature>
<accession>A0ABW4C1L1</accession>
<comment type="caution">
    <text evidence="3">The sequence shown here is derived from an EMBL/GenBank/DDBJ whole genome shotgun (WGS) entry which is preliminary data.</text>
</comment>
<keyword evidence="4" id="KW-1185">Reference proteome</keyword>
<dbReference type="RefSeq" id="WP_137636097.1">
    <property type="nucleotide sequence ID" value="NZ_BJDL01000033.1"/>
</dbReference>
<feature type="region of interest" description="Disordered" evidence="1">
    <location>
        <begin position="31"/>
        <end position="64"/>
    </location>
</feature>
<gene>
    <name evidence="3" type="ORF">ACFQ5L_10590</name>
</gene>
<name>A0ABW4C1L1_9LACO</name>
<proteinExistence type="predicted"/>
<evidence type="ECO:0000256" key="2">
    <source>
        <dbReference type="SAM" id="SignalP"/>
    </source>
</evidence>